<dbReference type="Proteomes" id="UP000799764">
    <property type="component" value="Unassembled WGS sequence"/>
</dbReference>
<reference evidence="2" key="1">
    <citation type="journal article" date="2020" name="Stud. Mycol.">
        <title>101 Dothideomycetes genomes: a test case for predicting lifestyles and emergence of pathogens.</title>
        <authorList>
            <person name="Haridas S."/>
            <person name="Albert R."/>
            <person name="Binder M."/>
            <person name="Bloem J."/>
            <person name="Labutti K."/>
            <person name="Salamov A."/>
            <person name="Andreopoulos B."/>
            <person name="Baker S."/>
            <person name="Barry K."/>
            <person name="Bills G."/>
            <person name="Bluhm B."/>
            <person name="Cannon C."/>
            <person name="Castanera R."/>
            <person name="Culley D."/>
            <person name="Daum C."/>
            <person name="Ezra D."/>
            <person name="Gonzalez J."/>
            <person name="Henrissat B."/>
            <person name="Kuo A."/>
            <person name="Liang C."/>
            <person name="Lipzen A."/>
            <person name="Lutzoni F."/>
            <person name="Magnuson J."/>
            <person name="Mondo S."/>
            <person name="Nolan M."/>
            <person name="Ohm R."/>
            <person name="Pangilinan J."/>
            <person name="Park H.-J."/>
            <person name="Ramirez L."/>
            <person name="Alfaro M."/>
            <person name="Sun H."/>
            <person name="Tritt A."/>
            <person name="Yoshinaga Y."/>
            <person name="Zwiers L.-H."/>
            <person name="Turgeon B."/>
            <person name="Goodwin S."/>
            <person name="Spatafora J."/>
            <person name="Crous P."/>
            <person name="Grigoriev I."/>
        </authorList>
    </citation>
    <scope>NUCLEOTIDE SEQUENCE</scope>
    <source>
        <strain evidence="2">CBS 690.94</strain>
    </source>
</reference>
<proteinExistence type="predicted"/>
<organism evidence="2 3">
    <name type="scientific">Karstenula rhodostoma CBS 690.94</name>
    <dbReference type="NCBI Taxonomy" id="1392251"/>
    <lineage>
        <taxon>Eukaryota</taxon>
        <taxon>Fungi</taxon>
        <taxon>Dikarya</taxon>
        <taxon>Ascomycota</taxon>
        <taxon>Pezizomycotina</taxon>
        <taxon>Dothideomycetes</taxon>
        <taxon>Pleosporomycetidae</taxon>
        <taxon>Pleosporales</taxon>
        <taxon>Massarineae</taxon>
        <taxon>Didymosphaeriaceae</taxon>
        <taxon>Karstenula</taxon>
    </lineage>
</organism>
<dbReference type="EMBL" id="MU001503">
    <property type="protein sequence ID" value="KAF2443206.1"/>
    <property type="molecule type" value="Genomic_DNA"/>
</dbReference>
<feature type="region of interest" description="Disordered" evidence="1">
    <location>
        <begin position="199"/>
        <end position="240"/>
    </location>
</feature>
<dbReference type="OrthoDB" id="3795483at2759"/>
<protein>
    <submittedName>
        <fullName evidence="2">Uncharacterized protein</fullName>
    </submittedName>
</protein>
<evidence type="ECO:0000313" key="2">
    <source>
        <dbReference type="EMBL" id="KAF2443206.1"/>
    </source>
</evidence>
<comment type="caution">
    <text evidence="2">The sequence shown here is derived from an EMBL/GenBank/DDBJ whole genome shotgun (WGS) entry which is preliminary data.</text>
</comment>
<dbReference type="AlphaFoldDB" id="A0A9P4PFJ5"/>
<feature type="region of interest" description="Disordered" evidence="1">
    <location>
        <begin position="86"/>
        <end position="135"/>
    </location>
</feature>
<name>A0A9P4PFJ5_9PLEO</name>
<gene>
    <name evidence="2" type="ORF">P171DRAFT_363654</name>
</gene>
<sequence>MSSPADPTAPSPLLDIPLEIRHAIFSQVAAARNIKPRYTLRYWFEKTDIQEQIAENLKNDPDANVTYVAGYNHQYNDEYEPLMQDDEVEDDDGENDEAEDQDEDAESEEEDENEHDEEDNGDAVEDEDEDENIDELMSDDVTDGAVAVPNIAQDVDTATTSTDLDQPATQNNQTLEDIYAPIAAPTVSMPDAQDESEVAVAAPETEGTHDAETADVGGDDSTAGDDVAAETASSDPPAPKVIIVKPNHMWRHVSKFMRLTQCPPQANLFVISKQLNIEAKKWFYDVATLNIDATVSFSHFSFFELALNKLAEAPFSPMENIKSAEITFVWDTTWIRAESTGFAGAVFPVLLKSRVDFILEILLRAPELEKLKITWHDSAQDDGAMQLRADTLEPFIMNLHATVETEDHYIAPDAKPRASSRAGKQRLEFKALFDNGCETF</sequence>
<evidence type="ECO:0000256" key="1">
    <source>
        <dbReference type="SAM" id="MobiDB-lite"/>
    </source>
</evidence>
<accession>A0A9P4PFJ5</accession>
<evidence type="ECO:0000313" key="3">
    <source>
        <dbReference type="Proteomes" id="UP000799764"/>
    </source>
</evidence>
<keyword evidence="3" id="KW-1185">Reference proteome</keyword>